<gene>
    <name evidence="1" type="ORF">GNP94_12335</name>
</gene>
<name>A0ABW9T2W1_9BACL</name>
<dbReference type="PROSITE" id="PS51257">
    <property type="entry name" value="PROKAR_LIPOPROTEIN"/>
    <property type="match status" value="1"/>
</dbReference>
<keyword evidence="2" id="KW-1185">Reference proteome</keyword>
<dbReference type="EMBL" id="WOAA01000009">
    <property type="protein sequence ID" value="MUG66791.1"/>
    <property type="molecule type" value="Genomic_DNA"/>
</dbReference>
<proteinExistence type="predicted"/>
<reference evidence="1 2" key="1">
    <citation type="submission" date="2019-11" db="EMBL/GenBank/DDBJ databases">
        <title>Draft genome sequences of five Paenibacillus species of dairy origin.</title>
        <authorList>
            <person name="Olajide A.M."/>
            <person name="Chen S."/>
            <person name="Lapointe G."/>
        </authorList>
    </citation>
    <scope>NUCLEOTIDE SEQUENCE [LARGE SCALE GENOMIC DNA]</scope>
    <source>
        <strain evidence="1 2">3CS1</strain>
    </source>
</reference>
<dbReference type="RefSeq" id="WP_155618153.1">
    <property type="nucleotide sequence ID" value="NZ_WOAA01000009.1"/>
</dbReference>
<sequence>MKAQLVRLLAVFAVLIIVIACSREEPVDLEAVDVELSTMPETVKAGHPVELRATVTGMTVTDKARATFDIRVGDQPLLLDAVHEGNGAFSGTFTFPDQGVQAVFIHLYAEDIHITKKKQVEIK</sequence>
<dbReference type="Proteomes" id="UP000435177">
    <property type="component" value="Unassembled WGS sequence"/>
</dbReference>
<organism evidence="1 2">
    <name type="scientific">Paenibacillus campinasensis</name>
    <dbReference type="NCBI Taxonomy" id="66347"/>
    <lineage>
        <taxon>Bacteria</taxon>
        <taxon>Bacillati</taxon>
        <taxon>Bacillota</taxon>
        <taxon>Bacilli</taxon>
        <taxon>Bacillales</taxon>
        <taxon>Paenibacillaceae</taxon>
        <taxon>Paenibacillus</taxon>
    </lineage>
</organism>
<evidence type="ECO:0000313" key="1">
    <source>
        <dbReference type="EMBL" id="MUG66791.1"/>
    </source>
</evidence>
<protein>
    <recommendedName>
        <fullName evidence="3">YtkA-like domain-containing protein</fullName>
    </recommendedName>
</protein>
<accession>A0ABW9T2W1</accession>
<evidence type="ECO:0000313" key="2">
    <source>
        <dbReference type="Proteomes" id="UP000435177"/>
    </source>
</evidence>
<comment type="caution">
    <text evidence="1">The sequence shown here is derived from an EMBL/GenBank/DDBJ whole genome shotgun (WGS) entry which is preliminary data.</text>
</comment>
<evidence type="ECO:0008006" key="3">
    <source>
        <dbReference type="Google" id="ProtNLM"/>
    </source>
</evidence>